<proteinExistence type="predicted"/>
<dbReference type="SMART" id="SM00347">
    <property type="entry name" value="HTH_MARR"/>
    <property type="match status" value="1"/>
</dbReference>
<dbReference type="PANTHER" id="PTHR33164">
    <property type="entry name" value="TRANSCRIPTIONAL REGULATOR, MARR FAMILY"/>
    <property type="match status" value="1"/>
</dbReference>
<dbReference type="SUPFAM" id="SSF46785">
    <property type="entry name" value="Winged helix' DNA-binding domain"/>
    <property type="match status" value="1"/>
</dbReference>
<dbReference type="GO" id="GO:0006950">
    <property type="term" value="P:response to stress"/>
    <property type="evidence" value="ECO:0007669"/>
    <property type="project" value="TreeGrafter"/>
</dbReference>
<dbReference type="Pfam" id="PF01047">
    <property type="entry name" value="MarR"/>
    <property type="match status" value="1"/>
</dbReference>
<dbReference type="OrthoDB" id="1644269at2"/>
<dbReference type="InterPro" id="IPR036390">
    <property type="entry name" value="WH_DNA-bd_sf"/>
</dbReference>
<keyword evidence="1" id="KW-0238">DNA-binding</keyword>
<dbReference type="Proteomes" id="UP000215596">
    <property type="component" value="Unassembled WGS sequence"/>
</dbReference>
<name>A0A268ETM3_9BACL</name>
<dbReference type="InterPro" id="IPR000835">
    <property type="entry name" value="HTH_MarR-typ"/>
</dbReference>
<evidence type="ECO:0000313" key="3">
    <source>
        <dbReference type="EMBL" id="PAD76472.1"/>
    </source>
</evidence>
<protein>
    <submittedName>
        <fullName evidence="3">MarR family transcriptional regulator</fullName>
    </submittedName>
</protein>
<feature type="domain" description="HTH marR-type" evidence="2">
    <location>
        <begin position="5"/>
        <end position="137"/>
    </location>
</feature>
<dbReference type="PANTHER" id="PTHR33164:SF58">
    <property type="entry name" value="DNA-BINDING TRANSCRIPTIONAL REPRESSOR SCOC"/>
    <property type="match status" value="1"/>
</dbReference>
<evidence type="ECO:0000259" key="2">
    <source>
        <dbReference type="PROSITE" id="PS50995"/>
    </source>
</evidence>
<dbReference type="EMBL" id="NPBY01000038">
    <property type="protein sequence ID" value="PAD76472.1"/>
    <property type="molecule type" value="Genomic_DNA"/>
</dbReference>
<dbReference type="GO" id="GO:0003677">
    <property type="term" value="F:DNA binding"/>
    <property type="evidence" value="ECO:0007669"/>
    <property type="project" value="UniProtKB-KW"/>
</dbReference>
<dbReference type="InterPro" id="IPR039422">
    <property type="entry name" value="MarR/SlyA-like"/>
</dbReference>
<comment type="caution">
    <text evidence="3">The sequence shown here is derived from an EMBL/GenBank/DDBJ whole genome shotgun (WGS) entry which is preliminary data.</text>
</comment>
<organism evidence="3 4">
    <name type="scientific">Paenibacillus campinasensis</name>
    <dbReference type="NCBI Taxonomy" id="66347"/>
    <lineage>
        <taxon>Bacteria</taxon>
        <taxon>Bacillati</taxon>
        <taxon>Bacillota</taxon>
        <taxon>Bacilli</taxon>
        <taxon>Bacillales</taxon>
        <taxon>Paenibacillaceae</taxon>
        <taxon>Paenibacillus</taxon>
    </lineage>
</organism>
<dbReference type="PRINTS" id="PR00598">
    <property type="entry name" value="HTHMARR"/>
</dbReference>
<dbReference type="GO" id="GO:0003700">
    <property type="term" value="F:DNA-binding transcription factor activity"/>
    <property type="evidence" value="ECO:0007669"/>
    <property type="project" value="InterPro"/>
</dbReference>
<evidence type="ECO:0000256" key="1">
    <source>
        <dbReference type="ARBA" id="ARBA00023125"/>
    </source>
</evidence>
<dbReference type="PROSITE" id="PS50995">
    <property type="entry name" value="HTH_MARR_2"/>
    <property type="match status" value="1"/>
</dbReference>
<accession>A0A268ETM3</accession>
<gene>
    <name evidence="3" type="ORF">CHH67_12715</name>
</gene>
<evidence type="ECO:0000313" key="4">
    <source>
        <dbReference type="Proteomes" id="UP000215596"/>
    </source>
</evidence>
<reference evidence="3 4" key="1">
    <citation type="submission" date="2017-07" db="EMBL/GenBank/DDBJ databases">
        <title>Isolation and whole genome analysis of endospore-forming bacteria from heroin.</title>
        <authorList>
            <person name="Kalinowski J."/>
            <person name="Ahrens B."/>
            <person name="Al-Dilaimi A."/>
            <person name="Winkler A."/>
            <person name="Wibberg D."/>
            <person name="Schleenbecker U."/>
            <person name="Ruckert C."/>
            <person name="Wolfel R."/>
            <person name="Grass G."/>
        </authorList>
    </citation>
    <scope>NUCLEOTIDE SEQUENCE [LARGE SCALE GENOMIC DNA]</scope>
    <source>
        <strain evidence="3 4">7537-G1</strain>
    </source>
</reference>
<dbReference type="InterPro" id="IPR036388">
    <property type="entry name" value="WH-like_DNA-bd_sf"/>
</dbReference>
<dbReference type="Gene3D" id="1.10.10.10">
    <property type="entry name" value="Winged helix-like DNA-binding domain superfamily/Winged helix DNA-binding domain"/>
    <property type="match status" value="1"/>
</dbReference>
<sequence length="151" mass="17222">MEEHKGTVFASLFLIANRLQALGDRLDQHVTVKQWLLIAILFKSMPAKLAVKEIASIVGATHQNVMQMARSLESKGFLEISIDPEDQRIRRIGLTQQCLDYFRTREDKETAFLNDLFTDFNGEELAQFHLFIERLLHNISNMEARSSGDGA</sequence>
<dbReference type="AlphaFoldDB" id="A0A268ETM3"/>